<evidence type="ECO:0000313" key="1">
    <source>
        <dbReference type="EMBL" id="AIX11908.1"/>
    </source>
</evidence>
<accession>A0A0A0YQB4</accession>
<proteinExistence type="predicted"/>
<keyword evidence="2" id="KW-1185">Reference proteome</keyword>
<sequence>MRYSTIINNLKSKEWGLTIQQAYLFAWFYELPSWANKVMIENEIFYFASKTKAVEELPILTDKTDTMYRYYKQLEELGLIIIKKIDNKDYISLTSIAKDWNFSKSEYSENNPTLLGNLSENNSENNPTYNNIIYNKDISNNNESIDFQKLIAYYNKILNKSCRVIPDKAKKQFNQRIKEGYKKEDIQKVIDNASNDSFHKDNNYKHLTLEFLSRPDKFERYASMQHKKPIDKGGFTNH</sequence>
<name>A0A0A0YQB4_9CAUD</name>
<dbReference type="OrthoDB" id="27590at10239"/>
<evidence type="ECO:0000313" key="2">
    <source>
        <dbReference type="Proteomes" id="UP000030329"/>
    </source>
</evidence>
<dbReference type="KEGG" id="vg:24405123"/>
<organism evidence="1 2">
    <name type="scientific">Flavobacterium phage FCL-2</name>
    <dbReference type="NCBI Taxonomy" id="908819"/>
    <lineage>
        <taxon>Viruses</taxon>
        <taxon>Duplodnaviria</taxon>
        <taxon>Heunggongvirae</taxon>
        <taxon>Uroviricota</taxon>
        <taxon>Caudoviricetes</taxon>
        <taxon>Ficleduovirus</taxon>
        <taxon>Ficleduovirus FCL2</taxon>
    </lineage>
</organism>
<dbReference type="GeneID" id="24405123"/>
<reference evidence="1 2" key="1">
    <citation type="journal article" date="2015" name="Front. Microbiol.">
        <title>The use of phage FCL-2 as an alternative to chemotherapy against columnaris disease in aquaculture.</title>
        <authorList>
            <person name="Laanto E."/>
            <person name="Bamford J.K."/>
            <person name="Ravantti J.J."/>
            <person name="Sundberg L.R."/>
        </authorList>
    </citation>
    <scope>NUCLEOTIDE SEQUENCE [LARGE SCALE GENOMIC DNA]</scope>
</reference>
<dbReference type="Proteomes" id="UP000030329">
    <property type="component" value="Segment"/>
</dbReference>
<protein>
    <submittedName>
        <fullName evidence="1">Uncharacterized protein</fullName>
    </submittedName>
</protein>
<dbReference type="EMBL" id="KM873719">
    <property type="protein sequence ID" value="AIX11908.1"/>
    <property type="molecule type" value="Genomic_DNA"/>
</dbReference>
<dbReference type="RefSeq" id="YP_009140554.1">
    <property type="nucleotide sequence ID" value="NC_027125.1"/>
</dbReference>